<dbReference type="InterPro" id="IPR029033">
    <property type="entry name" value="His_PPase_superfam"/>
</dbReference>
<comment type="caution">
    <text evidence="1">The sequence shown here is derived from an EMBL/GenBank/DDBJ whole genome shotgun (WGS) entry which is preliminary data.</text>
</comment>
<dbReference type="AlphaFoldDB" id="A0A2M9ZEG8"/>
<organism evidence="1 2">
    <name type="scientific">Leptospira wolffii</name>
    <dbReference type="NCBI Taxonomy" id="409998"/>
    <lineage>
        <taxon>Bacteria</taxon>
        <taxon>Pseudomonadati</taxon>
        <taxon>Spirochaetota</taxon>
        <taxon>Spirochaetia</taxon>
        <taxon>Leptospirales</taxon>
        <taxon>Leptospiraceae</taxon>
        <taxon>Leptospira</taxon>
    </lineage>
</organism>
<dbReference type="RefSeq" id="WP_100757360.1">
    <property type="nucleotide sequence ID" value="NZ_NPDT01000001.1"/>
</dbReference>
<protein>
    <submittedName>
        <fullName evidence="1">Histidine phosphatase family protein</fullName>
    </submittedName>
</protein>
<dbReference type="EMBL" id="NPDT01000001">
    <property type="protein sequence ID" value="PJZ66764.1"/>
    <property type="molecule type" value="Genomic_DNA"/>
</dbReference>
<sequence length="213" mass="24638">MEIILIRHTTPEVEPGTCYGRTDLGLPASFEAEAHNVLKLLPSHIHSVRTSPLFRCYSLAEYISKRLEAVGPSPIWKVDPRIQELDFGEWEGRLWEDIPRSETDPWMLDYVNRKPPGGETYSELKSRISESWEESMTAAKVWEKLKREEVETSEYKELWVSHGGPIRCLASLALGLPLENSFRLVLDYGSVSVFRIRFGEEESYPQLIQWNRK</sequence>
<dbReference type="Gene3D" id="3.40.50.1240">
    <property type="entry name" value="Phosphoglycerate mutase-like"/>
    <property type="match status" value="1"/>
</dbReference>
<dbReference type="GO" id="GO:0005737">
    <property type="term" value="C:cytoplasm"/>
    <property type="evidence" value="ECO:0007669"/>
    <property type="project" value="TreeGrafter"/>
</dbReference>
<reference evidence="1 2" key="1">
    <citation type="submission" date="2017-07" db="EMBL/GenBank/DDBJ databases">
        <title>Leptospira spp. isolated from tropical soils.</title>
        <authorList>
            <person name="Thibeaux R."/>
            <person name="Iraola G."/>
            <person name="Ferres I."/>
            <person name="Bierque E."/>
            <person name="Girault D."/>
            <person name="Soupe-Gilbert M.-E."/>
            <person name="Picardeau M."/>
            <person name="Goarant C."/>
        </authorList>
    </citation>
    <scope>NUCLEOTIDE SEQUENCE [LARGE SCALE GENOMIC DNA]</scope>
    <source>
        <strain evidence="1 2">FH2-C-A2</strain>
    </source>
</reference>
<dbReference type="InterPro" id="IPR050275">
    <property type="entry name" value="PGM_Phosphatase"/>
</dbReference>
<dbReference type="SMART" id="SM00855">
    <property type="entry name" value="PGAM"/>
    <property type="match status" value="1"/>
</dbReference>
<dbReference type="GO" id="GO:0016791">
    <property type="term" value="F:phosphatase activity"/>
    <property type="evidence" value="ECO:0007669"/>
    <property type="project" value="TreeGrafter"/>
</dbReference>
<dbReference type="Proteomes" id="UP000231912">
    <property type="component" value="Unassembled WGS sequence"/>
</dbReference>
<accession>A0A2M9ZEG8</accession>
<evidence type="ECO:0000313" key="1">
    <source>
        <dbReference type="EMBL" id="PJZ66764.1"/>
    </source>
</evidence>
<dbReference type="PANTHER" id="PTHR48100">
    <property type="entry name" value="BROAD-SPECIFICITY PHOSPHATASE YOR283W-RELATED"/>
    <property type="match status" value="1"/>
</dbReference>
<dbReference type="PANTHER" id="PTHR48100:SF59">
    <property type="entry name" value="ADENOSYLCOBALAMIN_ALPHA-RIBAZOLE PHOSPHATASE"/>
    <property type="match status" value="1"/>
</dbReference>
<dbReference type="Pfam" id="PF00300">
    <property type="entry name" value="His_Phos_1"/>
    <property type="match status" value="1"/>
</dbReference>
<name>A0A2M9ZEG8_9LEPT</name>
<evidence type="ECO:0000313" key="2">
    <source>
        <dbReference type="Proteomes" id="UP000231912"/>
    </source>
</evidence>
<proteinExistence type="predicted"/>
<dbReference type="InterPro" id="IPR013078">
    <property type="entry name" value="His_Pase_superF_clade-1"/>
</dbReference>
<dbReference type="CDD" id="cd07067">
    <property type="entry name" value="HP_PGM_like"/>
    <property type="match status" value="1"/>
</dbReference>
<dbReference type="SUPFAM" id="SSF53254">
    <property type="entry name" value="Phosphoglycerate mutase-like"/>
    <property type="match status" value="1"/>
</dbReference>
<gene>
    <name evidence="1" type="ORF">CH371_01270</name>
</gene>